<gene>
    <name evidence="3" type="ORF">G2W53_001889</name>
</gene>
<proteinExistence type="predicted"/>
<dbReference type="EMBL" id="JAAIUW010000001">
    <property type="protein sequence ID" value="KAF7844984.1"/>
    <property type="molecule type" value="Genomic_DNA"/>
</dbReference>
<dbReference type="PANTHER" id="PTHR33463:SF204">
    <property type="entry name" value="NB-ARC DOMAIN-CONTAINING PROTEIN"/>
    <property type="match status" value="1"/>
</dbReference>
<protein>
    <submittedName>
        <fullName evidence="3">Putative leucine-rich repeat domain, L domain-containing protein</fullName>
    </submittedName>
</protein>
<dbReference type="Proteomes" id="UP000634136">
    <property type="component" value="Unassembled WGS sequence"/>
</dbReference>
<dbReference type="InterPro" id="IPR050905">
    <property type="entry name" value="Plant_NBS-LRR"/>
</dbReference>
<accession>A0A834XIL0</accession>
<reference evidence="3" key="1">
    <citation type="submission" date="2020-09" db="EMBL/GenBank/DDBJ databases">
        <title>Genome-Enabled Discovery of Anthraquinone Biosynthesis in Senna tora.</title>
        <authorList>
            <person name="Kang S.-H."/>
            <person name="Pandey R.P."/>
            <person name="Lee C.-M."/>
            <person name="Sim J.-S."/>
            <person name="Jeong J.-T."/>
            <person name="Choi B.-S."/>
            <person name="Jung M."/>
            <person name="Ginzburg D."/>
            <person name="Zhao K."/>
            <person name="Won S.Y."/>
            <person name="Oh T.-J."/>
            <person name="Yu Y."/>
            <person name="Kim N.-H."/>
            <person name="Lee O.R."/>
            <person name="Lee T.-H."/>
            <person name="Bashyal P."/>
            <person name="Kim T.-S."/>
            <person name="Lee W.-H."/>
            <person name="Kawkins C."/>
            <person name="Kim C.-K."/>
            <person name="Kim J.S."/>
            <person name="Ahn B.O."/>
            <person name="Rhee S.Y."/>
            <person name="Sohng J.K."/>
        </authorList>
    </citation>
    <scope>NUCLEOTIDE SEQUENCE</scope>
    <source>
        <tissue evidence="3">Leaf</tissue>
    </source>
</reference>
<evidence type="ECO:0000259" key="2">
    <source>
        <dbReference type="Pfam" id="PF23247"/>
    </source>
</evidence>
<keyword evidence="1" id="KW-0611">Plant defense</keyword>
<name>A0A834XIL0_9FABA</name>
<keyword evidence="4" id="KW-1185">Reference proteome</keyword>
<dbReference type="Pfam" id="PF23247">
    <property type="entry name" value="LRR_RPS2"/>
    <property type="match status" value="1"/>
</dbReference>
<dbReference type="Gene3D" id="3.80.10.10">
    <property type="entry name" value="Ribonuclease Inhibitor"/>
    <property type="match status" value="1"/>
</dbReference>
<dbReference type="AlphaFoldDB" id="A0A834XIL0"/>
<evidence type="ECO:0000313" key="4">
    <source>
        <dbReference type="Proteomes" id="UP000634136"/>
    </source>
</evidence>
<dbReference type="SUPFAM" id="SSF52058">
    <property type="entry name" value="L domain-like"/>
    <property type="match status" value="1"/>
</dbReference>
<evidence type="ECO:0000256" key="1">
    <source>
        <dbReference type="ARBA" id="ARBA00022821"/>
    </source>
</evidence>
<dbReference type="InterPro" id="IPR032675">
    <property type="entry name" value="LRR_dom_sf"/>
</dbReference>
<dbReference type="PANTHER" id="PTHR33463">
    <property type="entry name" value="NB-ARC DOMAIN-CONTAINING PROTEIN-RELATED"/>
    <property type="match status" value="1"/>
</dbReference>
<dbReference type="OrthoDB" id="1430963at2759"/>
<sequence>MIQWKQPLFAIEKVCPNLDELALNDKDAMRILNDYHHQEDIFHNIEILHLPCFQKTPIMFLSDLLGNFPNVTTLHVSHSSFQNLFPSERIGDHYSTKSPIIQIKKLWLYQLEQIKHIWNHNNNDNSLPSNPLLQNLEVLREVECSSLISLVSPPSSIAFKSLTTLKVKDCKKLIFLMTPSIAKSLVNLKRLTVSNCEMIEEVMMNINDEGESESEEEEEIRFGSLEYLKLSSLSNFKSFFCSGQKHSFIFPSLEELIVTECPKMQNFSSGTILAPMLTAVRIENKGWRWKEDLNTTIKQIFMEKKKVMYRLK</sequence>
<comment type="caution">
    <text evidence="3">The sequence shown here is derived from an EMBL/GenBank/DDBJ whole genome shotgun (WGS) entry which is preliminary data.</text>
</comment>
<organism evidence="3 4">
    <name type="scientific">Senna tora</name>
    <dbReference type="NCBI Taxonomy" id="362788"/>
    <lineage>
        <taxon>Eukaryota</taxon>
        <taxon>Viridiplantae</taxon>
        <taxon>Streptophyta</taxon>
        <taxon>Embryophyta</taxon>
        <taxon>Tracheophyta</taxon>
        <taxon>Spermatophyta</taxon>
        <taxon>Magnoliopsida</taxon>
        <taxon>eudicotyledons</taxon>
        <taxon>Gunneridae</taxon>
        <taxon>Pentapetalae</taxon>
        <taxon>rosids</taxon>
        <taxon>fabids</taxon>
        <taxon>Fabales</taxon>
        <taxon>Fabaceae</taxon>
        <taxon>Caesalpinioideae</taxon>
        <taxon>Cassia clade</taxon>
        <taxon>Senna</taxon>
    </lineage>
</organism>
<feature type="domain" description="Disease resistance protein At4g27190-like leucine-rich repeats" evidence="2">
    <location>
        <begin position="156"/>
        <end position="266"/>
    </location>
</feature>
<evidence type="ECO:0000313" key="3">
    <source>
        <dbReference type="EMBL" id="KAF7844984.1"/>
    </source>
</evidence>
<dbReference type="InterPro" id="IPR057135">
    <property type="entry name" value="At4g27190-like_LRR"/>
</dbReference>